<name>A0A0H3FG33_RAHSY</name>
<reference evidence="8" key="1">
    <citation type="submission" date="2011-01" db="EMBL/GenBank/DDBJ databases">
        <title>Complete sequence of chromosome of Rahnella sp. Y9602.</title>
        <authorList>
            <consortium name="US DOE Joint Genome Institute"/>
            <person name="Lucas S."/>
            <person name="Copeland A."/>
            <person name="Lapidus A."/>
            <person name="Cheng J.-F."/>
            <person name="Goodwin L."/>
            <person name="Pitluck S."/>
            <person name="Lu M."/>
            <person name="Detter J.C."/>
            <person name="Han C."/>
            <person name="Tapia R."/>
            <person name="Land M."/>
            <person name="Hauser L."/>
            <person name="Kyrpides N."/>
            <person name="Ivanova N."/>
            <person name="Ovchinnikova G."/>
            <person name="Pagani I."/>
            <person name="Sobecky P.A."/>
            <person name="Martinez R.J."/>
            <person name="Woyke T."/>
        </authorList>
    </citation>
    <scope>NUCLEOTIDE SEQUENCE [LARGE SCALE GENOMIC DNA]</scope>
    <source>
        <strain evidence="8">Y9602</strain>
    </source>
</reference>
<feature type="transmembrane region" description="Helical" evidence="6">
    <location>
        <begin position="292"/>
        <end position="314"/>
    </location>
</feature>
<proteinExistence type="predicted"/>
<feature type="transmembrane region" description="Helical" evidence="6">
    <location>
        <begin position="263"/>
        <end position="285"/>
    </location>
</feature>
<dbReference type="Pfam" id="PF03169">
    <property type="entry name" value="OPT"/>
    <property type="match status" value="2"/>
</dbReference>
<feature type="transmembrane region" description="Helical" evidence="6">
    <location>
        <begin position="188"/>
        <end position="209"/>
    </location>
</feature>
<dbReference type="GO" id="GO:0016020">
    <property type="term" value="C:membrane"/>
    <property type="evidence" value="ECO:0007669"/>
    <property type="project" value="UniProtKB-SubCell"/>
</dbReference>
<evidence type="ECO:0000256" key="4">
    <source>
        <dbReference type="ARBA" id="ARBA00022989"/>
    </source>
</evidence>
<evidence type="ECO:0000256" key="5">
    <source>
        <dbReference type="ARBA" id="ARBA00023136"/>
    </source>
</evidence>
<feature type="transmembrane region" description="Helical" evidence="6">
    <location>
        <begin position="504"/>
        <end position="523"/>
    </location>
</feature>
<evidence type="ECO:0000256" key="3">
    <source>
        <dbReference type="ARBA" id="ARBA00022692"/>
    </source>
</evidence>
<dbReference type="EMBL" id="CP002505">
    <property type="protein sequence ID" value="ADW74998.1"/>
    <property type="molecule type" value="Genomic_DNA"/>
</dbReference>
<evidence type="ECO:0000256" key="2">
    <source>
        <dbReference type="ARBA" id="ARBA00022448"/>
    </source>
</evidence>
<dbReference type="AlphaFoldDB" id="A0A0H3FG33"/>
<dbReference type="OrthoDB" id="3652263at2"/>
<feature type="transmembrane region" description="Helical" evidence="6">
    <location>
        <begin position="431"/>
        <end position="452"/>
    </location>
</feature>
<feature type="transmembrane region" description="Helical" evidence="6">
    <location>
        <begin position="221"/>
        <end position="243"/>
    </location>
</feature>
<dbReference type="eggNOG" id="COG1297">
    <property type="taxonomic scope" value="Bacteria"/>
</dbReference>
<gene>
    <name evidence="7" type="ordered locus">Rahaq_3405</name>
</gene>
<dbReference type="RefSeq" id="WP_013576691.1">
    <property type="nucleotide sequence ID" value="NC_015061.1"/>
</dbReference>
<feature type="transmembrane region" description="Helical" evidence="6">
    <location>
        <begin position="108"/>
        <end position="128"/>
    </location>
</feature>
<feature type="transmembrane region" description="Helical" evidence="6">
    <location>
        <begin position="459"/>
        <end position="492"/>
    </location>
</feature>
<dbReference type="Proteomes" id="UP000007257">
    <property type="component" value="Chromosome"/>
</dbReference>
<keyword evidence="5 6" id="KW-0472">Membrane</keyword>
<keyword evidence="3 6" id="KW-0812">Transmembrane</keyword>
<keyword evidence="2" id="KW-0813">Transport</keyword>
<dbReference type="KEGG" id="rah:Rahaq_3405"/>
<dbReference type="InterPro" id="IPR004813">
    <property type="entry name" value="OPT"/>
</dbReference>
<evidence type="ECO:0000256" key="6">
    <source>
        <dbReference type="SAM" id="Phobius"/>
    </source>
</evidence>
<feature type="transmembrane region" description="Helical" evidence="6">
    <location>
        <begin position="81"/>
        <end position="102"/>
    </location>
</feature>
<comment type="subcellular location">
    <subcellularLocation>
        <location evidence="1">Membrane</location>
        <topology evidence="1">Multi-pass membrane protein</topology>
    </subcellularLocation>
</comment>
<feature type="transmembrane region" description="Helical" evidence="6">
    <location>
        <begin position="20"/>
        <end position="43"/>
    </location>
</feature>
<dbReference type="GO" id="GO:0035673">
    <property type="term" value="F:oligopeptide transmembrane transporter activity"/>
    <property type="evidence" value="ECO:0007669"/>
    <property type="project" value="InterPro"/>
</dbReference>
<protein>
    <submittedName>
        <fullName evidence="7">Oligopeptide transporter OPT superfamily protein</fullName>
    </submittedName>
</protein>
<organism evidence="7 8">
    <name type="scientific">Rahnella sp. (strain Y9602)</name>
    <dbReference type="NCBI Taxonomy" id="2703885"/>
    <lineage>
        <taxon>Bacteria</taxon>
        <taxon>Pseudomonadati</taxon>
        <taxon>Pseudomonadota</taxon>
        <taxon>Gammaproteobacteria</taxon>
        <taxon>Enterobacterales</taxon>
        <taxon>Yersiniaceae</taxon>
        <taxon>Rahnella</taxon>
    </lineage>
</organism>
<evidence type="ECO:0000256" key="1">
    <source>
        <dbReference type="ARBA" id="ARBA00004141"/>
    </source>
</evidence>
<feature type="transmembrane region" description="Helical" evidence="6">
    <location>
        <begin position="389"/>
        <end position="411"/>
    </location>
</feature>
<sequence length="525" mass="55542">MSDQPAKNNKENPLKDIGTLIVMILLSVLGAIIGVQLITTLGVTPNTSIIGALFAMLLARIPMQAFYRYRSVHTQNLAQTVISSATFGAANSLLMPIAIPYVMGQPQLIMPMFTGVAAAMLLDAYLLYRLFDTKVFPASNAWPPGVAAAEAIKAGDNGGRQAWLLVAGVVVGVAGAMLKIPMAAFGTAFIGNIWALSMFGIGLLIRAYAQPVAGLDLNALYIPHGMMVGAGLVSLLQVIQVVRAKHADAKTTFTQPAKEVRKALGLGAFGYIAIAALLALAGGLYSEMSVSMLIAFVIYAAFAAFFHELIVGIAAMHSGWFPAFAVALITLIIGILIGFPPLALCVLTGFTAATGPAFADMGFDLKAGFILRGYGKDLQAELYGRRIQLFTALLAFVIAIPVVWYAHYGYFAQDLVPPVARVYAKTIQAGAQPGIAHSLLIWAIPGALIQLIGGPKRQLGVLLATGLLINSVMAGWAVVCGIVLRIIIIRIWGEKGRTPMEVLAAGFIAGDALYSFFTSIFSAKK</sequence>
<reference evidence="7 8" key="2">
    <citation type="journal article" date="2012" name="J. Bacteriol.">
        <title>Complete Genome Sequence of Rahnella sp. Strain Y9602, a Gammaproteobacterium Isolate from Metal- and Radionuclide-Contaminated Soil.</title>
        <authorList>
            <person name="Martinez R.J."/>
            <person name="Bruce D."/>
            <person name="Detter C."/>
            <person name="Goodwin L.A."/>
            <person name="Han J."/>
            <person name="Han C.S."/>
            <person name="Held B."/>
            <person name="Land M.L."/>
            <person name="Mikhailova N."/>
            <person name="Nolan M."/>
            <person name="Pennacchio L."/>
            <person name="Pitluck S."/>
            <person name="Tapia R."/>
            <person name="Woyke T."/>
            <person name="Sobecky P.A."/>
        </authorList>
    </citation>
    <scope>NUCLEOTIDE SEQUENCE [LARGE SCALE GENOMIC DNA]</scope>
    <source>
        <strain evidence="7 8">Y9602</strain>
    </source>
</reference>
<evidence type="ECO:0000313" key="8">
    <source>
        <dbReference type="Proteomes" id="UP000007257"/>
    </source>
</evidence>
<accession>A0A0H3FG33</accession>
<feature type="transmembrane region" description="Helical" evidence="6">
    <location>
        <begin position="49"/>
        <end position="69"/>
    </location>
</feature>
<dbReference type="HOGENOM" id="CLU_525707_0_0_6"/>
<feature type="transmembrane region" description="Helical" evidence="6">
    <location>
        <begin position="320"/>
        <end position="339"/>
    </location>
</feature>
<keyword evidence="4 6" id="KW-1133">Transmembrane helix</keyword>
<evidence type="ECO:0000313" key="7">
    <source>
        <dbReference type="EMBL" id="ADW74998.1"/>
    </source>
</evidence>